<sequence>MLEDWQMSAPEMEAIQERLKKLRADEALVAEQLDRLQAQKAALQHRLAMIQGAVQVLEEMRQELGP</sequence>
<keyword evidence="1" id="KW-0175">Coiled coil</keyword>
<gene>
    <name evidence="2" type="ORF">CTI11_02180</name>
</gene>
<accession>A0A2G7TB91</accession>
<dbReference type="EMBL" id="PEKC01000005">
    <property type="protein sequence ID" value="PII37174.1"/>
    <property type="molecule type" value="Genomic_DNA"/>
</dbReference>
<feature type="coiled-coil region" evidence="1">
    <location>
        <begin position="12"/>
        <end position="53"/>
    </location>
</feature>
<protein>
    <submittedName>
        <fullName evidence="2">Uncharacterized protein</fullName>
    </submittedName>
</protein>
<reference evidence="2" key="1">
    <citation type="submission" date="2017-10" db="EMBL/GenBank/DDBJ databases">
        <title>Chryseobacterium sp. B5 is a hydrocarbonoclastic and plant growth promoting bacterium.</title>
        <authorList>
            <person name="Thijs S."/>
            <person name="Gkorezis P."/>
            <person name="Van Hamme J."/>
        </authorList>
    </citation>
    <scope>NUCLEOTIDE SEQUENCE</scope>
    <source>
        <strain evidence="2">B5</strain>
    </source>
</reference>
<proteinExistence type="predicted"/>
<evidence type="ECO:0000313" key="2">
    <source>
        <dbReference type="EMBL" id="PII37174.1"/>
    </source>
</evidence>
<comment type="caution">
    <text evidence="2">The sequence shown here is derived from an EMBL/GenBank/DDBJ whole genome shotgun (WGS) entry which is preliminary data.</text>
</comment>
<organism evidence="2">
    <name type="scientific">Chryseobacterium sp. B5</name>
    <dbReference type="NCBI Taxonomy" id="2050562"/>
    <lineage>
        <taxon>Bacteria</taxon>
        <taxon>Pseudomonadati</taxon>
        <taxon>Bacteroidota</taxon>
        <taxon>Flavobacteriia</taxon>
        <taxon>Flavobacteriales</taxon>
        <taxon>Weeksellaceae</taxon>
        <taxon>Chryseobacterium group</taxon>
        <taxon>Chryseobacterium</taxon>
    </lineage>
</organism>
<dbReference type="AlphaFoldDB" id="A0A2G7TB91"/>
<evidence type="ECO:0000256" key="1">
    <source>
        <dbReference type="SAM" id="Coils"/>
    </source>
</evidence>
<name>A0A2G7TB91_9FLAO</name>